<dbReference type="Proteomes" id="UP000754883">
    <property type="component" value="Unassembled WGS sequence"/>
</dbReference>
<evidence type="ECO:0000256" key="1">
    <source>
        <dbReference type="SAM" id="MobiDB-lite"/>
    </source>
</evidence>
<comment type="caution">
    <text evidence="2">The sequence shown here is derived from an EMBL/GenBank/DDBJ whole genome shotgun (WGS) entry which is preliminary data.</text>
</comment>
<keyword evidence="3" id="KW-1185">Reference proteome</keyword>
<evidence type="ECO:0000313" key="2">
    <source>
        <dbReference type="EMBL" id="CAG9982410.1"/>
    </source>
</evidence>
<accession>A0A9N9UCB2</accession>
<feature type="compositionally biased region" description="Polar residues" evidence="1">
    <location>
        <begin position="267"/>
        <end position="285"/>
    </location>
</feature>
<organism evidence="2 3">
    <name type="scientific">Clonostachys byssicola</name>
    <dbReference type="NCBI Taxonomy" id="160290"/>
    <lineage>
        <taxon>Eukaryota</taxon>
        <taxon>Fungi</taxon>
        <taxon>Dikarya</taxon>
        <taxon>Ascomycota</taxon>
        <taxon>Pezizomycotina</taxon>
        <taxon>Sordariomycetes</taxon>
        <taxon>Hypocreomycetidae</taxon>
        <taxon>Hypocreales</taxon>
        <taxon>Bionectriaceae</taxon>
        <taxon>Clonostachys</taxon>
    </lineage>
</organism>
<feature type="compositionally biased region" description="Basic and acidic residues" evidence="1">
    <location>
        <begin position="391"/>
        <end position="406"/>
    </location>
</feature>
<evidence type="ECO:0000313" key="3">
    <source>
        <dbReference type="Proteomes" id="UP000754883"/>
    </source>
</evidence>
<dbReference type="OrthoDB" id="5304511at2759"/>
<dbReference type="EMBL" id="CABFNO020001340">
    <property type="protein sequence ID" value="CAG9982410.1"/>
    <property type="molecule type" value="Genomic_DNA"/>
</dbReference>
<feature type="region of interest" description="Disordered" evidence="1">
    <location>
        <begin position="266"/>
        <end position="285"/>
    </location>
</feature>
<sequence>MGLAELPLELIWLILERLHCAPDLHSAFCASPILLQPFLAAREHLIASVLARAILPATQRLAIATTEAPVAPREEQLGELWNFLDGYFDDEKHDRPTVFPDSRLKLMNLMWLHSKVELLALQYYEEAKAHFIIFLKQQAGSQLLEPLPKFAELSRTEIARFQRAFYRFELYSRCFGVSAREKWVSRSPVQAHHEHFLGRLEPWEVEEMCCVHQFLMGRLAPVLQGMQDEMISMVLSHQVEPTGHEAAAPFSRVVRQLALLSLGNRGSLPSSHRNPIQMQQSPQVISKDNVPDDNDDLCEFNWSVEPELRLFSSREREWFYHWVSDATSFGLNYITGFLDAPRHMQYDLFLHNTSKSRTLLPQVLADVDFNALRGTPLGEDERAIPSPATPEEDKNHKDERNNHDDLSSPNLGYKLFKEGPGYPTIPLSDNKFWPLRRLGYVFWDSSRVLEPRFRECLSDARDGNDRDFDLTKKPSAEEVLKGVVLPKRAMHEVRKKYGIPPWERD</sequence>
<gene>
    <name evidence="2" type="ORF">CBYS24578_00013240</name>
</gene>
<proteinExistence type="predicted"/>
<reference evidence="2" key="1">
    <citation type="submission" date="2021-10" db="EMBL/GenBank/DDBJ databases">
        <authorList>
            <person name="Piombo E."/>
        </authorList>
    </citation>
    <scope>NUCLEOTIDE SEQUENCE</scope>
</reference>
<name>A0A9N9UCB2_9HYPO</name>
<protein>
    <submittedName>
        <fullName evidence="2">Uncharacterized protein</fullName>
    </submittedName>
</protein>
<feature type="region of interest" description="Disordered" evidence="1">
    <location>
        <begin position="376"/>
        <end position="410"/>
    </location>
</feature>
<dbReference type="AlphaFoldDB" id="A0A9N9UCB2"/>